<protein>
    <submittedName>
        <fullName evidence="1">Uncharacterized protein</fullName>
    </submittedName>
</protein>
<gene>
    <name evidence="1" type="ORF">WKV53_18030</name>
</gene>
<evidence type="ECO:0000313" key="2">
    <source>
        <dbReference type="Proteomes" id="UP001371305"/>
    </source>
</evidence>
<sequence>MKFCVYALTIAAGGAAMGRDLNGLASRGSAGGAGDSEGNSTMV</sequence>
<name>A0ABU9AXL6_9BACT</name>
<reference evidence="1 2" key="1">
    <citation type="submission" date="2024-04" db="EMBL/GenBank/DDBJ databases">
        <title>Luteolibacter sp. isolated from soil.</title>
        <authorList>
            <person name="An J."/>
        </authorList>
    </citation>
    <scope>NUCLEOTIDE SEQUENCE [LARGE SCALE GENOMIC DNA]</scope>
    <source>
        <strain evidence="1 2">Y139</strain>
    </source>
</reference>
<accession>A0ABU9AXL6</accession>
<evidence type="ECO:0000313" key="1">
    <source>
        <dbReference type="EMBL" id="MEK7952416.1"/>
    </source>
</evidence>
<dbReference type="EMBL" id="JBBUKT010000007">
    <property type="protein sequence ID" value="MEK7952416.1"/>
    <property type="molecule type" value="Genomic_DNA"/>
</dbReference>
<proteinExistence type="predicted"/>
<dbReference type="Proteomes" id="UP001371305">
    <property type="component" value="Unassembled WGS sequence"/>
</dbReference>
<dbReference type="RefSeq" id="WP_341406173.1">
    <property type="nucleotide sequence ID" value="NZ_JBBUKT010000007.1"/>
</dbReference>
<comment type="caution">
    <text evidence="1">The sequence shown here is derived from an EMBL/GenBank/DDBJ whole genome shotgun (WGS) entry which is preliminary data.</text>
</comment>
<organism evidence="1 2">
    <name type="scientific">Luteolibacter soli</name>
    <dbReference type="NCBI Taxonomy" id="3135280"/>
    <lineage>
        <taxon>Bacteria</taxon>
        <taxon>Pseudomonadati</taxon>
        <taxon>Verrucomicrobiota</taxon>
        <taxon>Verrucomicrobiia</taxon>
        <taxon>Verrucomicrobiales</taxon>
        <taxon>Verrucomicrobiaceae</taxon>
        <taxon>Luteolibacter</taxon>
    </lineage>
</organism>
<keyword evidence="2" id="KW-1185">Reference proteome</keyword>